<keyword evidence="6 7" id="KW-0472">Membrane</keyword>
<evidence type="ECO:0000256" key="5">
    <source>
        <dbReference type="ARBA" id="ARBA00022989"/>
    </source>
</evidence>
<keyword evidence="4 7" id="KW-0812">Transmembrane</keyword>
<keyword evidence="3" id="KW-1003">Cell membrane</keyword>
<evidence type="ECO:0000256" key="3">
    <source>
        <dbReference type="ARBA" id="ARBA00022475"/>
    </source>
</evidence>
<evidence type="ECO:0000256" key="2">
    <source>
        <dbReference type="ARBA" id="ARBA00009772"/>
    </source>
</evidence>
<dbReference type="Pfam" id="PF01311">
    <property type="entry name" value="Bac_export_1"/>
    <property type="match status" value="1"/>
</dbReference>
<reference evidence="9" key="1">
    <citation type="journal article" date="2019" name="Int. J. Syst. Evol. Microbiol.">
        <title>The Global Catalogue of Microorganisms (GCM) 10K type strain sequencing project: providing services to taxonomists for standard genome sequencing and annotation.</title>
        <authorList>
            <consortium name="The Broad Institute Genomics Platform"/>
            <consortium name="The Broad Institute Genome Sequencing Center for Infectious Disease"/>
            <person name="Wu L."/>
            <person name="Ma J."/>
        </authorList>
    </citation>
    <scope>NUCLEOTIDE SEQUENCE [LARGE SCALE GENOMIC DNA]</scope>
    <source>
        <strain evidence="9">CECT 8482</strain>
    </source>
</reference>
<evidence type="ECO:0000256" key="6">
    <source>
        <dbReference type="ARBA" id="ARBA00023136"/>
    </source>
</evidence>
<comment type="similarity">
    <text evidence="2">Belongs to the FliR/MopE/SpaR family.</text>
</comment>
<evidence type="ECO:0000256" key="4">
    <source>
        <dbReference type="ARBA" id="ARBA00022692"/>
    </source>
</evidence>
<proteinExistence type="inferred from homology"/>
<accession>A0ABT8D6U5</accession>
<sequence>MIDLTGAPIVTVIAAALVYCRVQACLLAMPVFAERLMPARLKIALAMGLTPCFCPRCRPPA</sequence>
<dbReference type="InterPro" id="IPR002010">
    <property type="entry name" value="T3SS_IM_R"/>
</dbReference>
<organism evidence="8 9">
    <name type="scientific">Paracoccus cavernae</name>
    <dbReference type="NCBI Taxonomy" id="1571207"/>
    <lineage>
        <taxon>Bacteria</taxon>
        <taxon>Pseudomonadati</taxon>
        <taxon>Pseudomonadota</taxon>
        <taxon>Alphaproteobacteria</taxon>
        <taxon>Rhodobacterales</taxon>
        <taxon>Paracoccaceae</taxon>
        <taxon>Paracoccus</taxon>
    </lineage>
</organism>
<keyword evidence="5 7" id="KW-1133">Transmembrane helix</keyword>
<dbReference type="Proteomes" id="UP001243846">
    <property type="component" value="Unassembled WGS sequence"/>
</dbReference>
<evidence type="ECO:0000313" key="8">
    <source>
        <dbReference type="EMBL" id="MDN3712457.1"/>
    </source>
</evidence>
<keyword evidence="9" id="KW-1185">Reference proteome</keyword>
<keyword evidence="8" id="KW-0969">Cilium</keyword>
<name>A0ABT8D6U5_9RHOB</name>
<keyword evidence="8" id="KW-0966">Cell projection</keyword>
<evidence type="ECO:0000256" key="7">
    <source>
        <dbReference type="SAM" id="Phobius"/>
    </source>
</evidence>
<comment type="subcellular location">
    <subcellularLocation>
        <location evidence="1">Cell membrane</location>
        <topology evidence="1">Multi-pass membrane protein</topology>
    </subcellularLocation>
</comment>
<evidence type="ECO:0000313" key="9">
    <source>
        <dbReference type="Proteomes" id="UP001243846"/>
    </source>
</evidence>
<protein>
    <submittedName>
        <fullName evidence="8">Flagellar biosynthetic protein FliR</fullName>
    </submittedName>
</protein>
<keyword evidence="8" id="KW-0282">Flagellum</keyword>
<comment type="caution">
    <text evidence="8">The sequence shown here is derived from an EMBL/GenBank/DDBJ whole genome shotgun (WGS) entry which is preliminary data.</text>
</comment>
<feature type="transmembrane region" description="Helical" evidence="7">
    <location>
        <begin position="6"/>
        <end position="33"/>
    </location>
</feature>
<evidence type="ECO:0000256" key="1">
    <source>
        <dbReference type="ARBA" id="ARBA00004651"/>
    </source>
</evidence>
<gene>
    <name evidence="8" type="ORF">QWZ10_13135</name>
</gene>
<dbReference type="EMBL" id="JAUFRC010000001">
    <property type="protein sequence ID" value="MDN3712457.1"/>
    <property type="molecule type" value="Genomic_DNA"/>
</dbReference>